<evidence type="ECO:0000256" key="4">
    <source>
        <dbReference type="ARBA" id="ARBA00022833"/>
    </source>
</evidence>
<dbReference type="GO" id="GO:0051603">
    <property type="term" value="P:proteolysis involved in protein catabolic process"/>
    <property type="evidence" value="ECO:0007669"/>
    <property type="project" value="TreeGrafter"/>
</dbReference>
<keyword evidence="2" id="KW-0479">Metal-binding</keyword>
<evidence type="ECO:0000256" key="6">
    <source>
        <dbReference type="RuleBase" id="RU003983"/>
    </source>
</evidence>
<evidence type="ECO:0000256" key="3">
    <source>
        <dbReference type="ARBA" id="ARBA00022801"/>
    </source>
</evidence>
<dbReference type="EMBL" id="QEWP01000002">
    <property type="protein sequence ID" value="PWE00738.1"/>
    <property type="molecule type" value="Genomic_DNA"/>
</dbReference>
<feature type="chain" id="PRO_5015755834" evidence="7">
    <location>
        <begin position="24"/>
        <end position="269"/>
    </location>
</feature>
<dbReference type="GO" id="GO:0016020">
    <property type="term" value="C:membrane"/>
    <property type="evidence" value="ECO:0007669"/>
    <property type="project" value="TreeGrafter"/>
</dbReference>
<dbReference type="InterPro" id="IPR051156">
    <property type="entry name" value="Mito/Outer_Membr_Metalloprot"/>
</dbReference>
<dbReference type="PANTHER" id="PTHR22726:SF1">
    <property type="entry name" value="METALLOENDOPEPTIDASE OMA1, MITOCHONDRIAL"/>
    <property type="match status" value="1"/>
</dbReference>
<dbReference type="Pfam" id="PF01435">
    <property type="entry name" value="Peptidase_M48"/>
    <property type="match status" value="1"/>
</dbReference>
<dbReference type="Proteomes" id="UP000244956">
    <property type="component" value="Unassembled WGS sequence"/>
</dbReference>
<dbReference type="CDD" id="cd07331">
    <property type="entry name" value="M48C_Oma1_like"/>
    <property type="match status" value="1"/>
</dbReference>
<keyword evidence="5 6" id="KW-0482">Metalloprotease</keyword>
<feature type="signal peptide" evidence="7">
    <location>
        <begin position="1"/>
        <end position="23"/>
    </location>
</feature>
<reference evidence="9 10" key="1">
    <citation type="submission" date="2018-05" db="EMBL/GenBank/DDBJ databases">
        <title>Marinilabilia rubrum sp. nov., isolated from saltern sediment.</title>
        <authorList>
            <person name="Zhang R."/>
        </authorList>
    </citation>
    <scope>NUCLEOTIDE SEQUENCE [LARGE SCALE GENOMIC DNA]</scope>
    <source>
        <strain evidence="9 10">WTE16</strain>
    </source>
</reference>
<comment type="caution">
    <text evidence="9">The sequence shown here is derived from an EMBL/GenBank/DDBJ whole genome shotgun (WGS) entry which is preliminary data.</text>
</comment>
<accession>A0A2U2BCF0</accession>
<evidence type="ECO:0000313" key="10">
    <source>
        <dbReference type="Proteomes" id="UP000244956"/>
    </source>
</evidence>
<evidence type="ECO:0000256" key="5">
    <source>
        <dbReference type="ARBA" id="ARBA00023049"/>
    </source>
</evidence>
<name>A0A2U2BCF0_9BACT</name>
<evidence type="ECO:0000256" key="7">
    <source>
        <dbReference type="SAM" id="SignalP"/>
    </source>
</evidence>
<dbReference type="PANTHER" id="PTHR22726">
    <property type="entry name" value="METALLOENDOPEPTIDASE OMA1"/>
    <property type="match status" value="1"/>
</dbReference>
<dbReference type="InterPro" id="IPR001915">
    <property type="entry name" value="Peptidase_M48"/>
</dbReference>
<proteinExistence type="inferred from homology"/>
<feature type="domain" description="Peptidase M48" evidence="8">
    <location>
        <begin position="79"/>
        <end position="257"/>
    </location>
</feature>
<dbReference type="OrthoDB" id="9810445at2"/>
<dbReference type="GO" id="GO:0046872">
    <property type="term" value="F:metal ion binding"/>
    <property type="evidence" value="ECO:0007669"/>
    <property type="project" value="UniProtKB-KW"/>
</dbReference>
<protein>
    <submittedName>
        <fullName evidence="9">Peptidase M48</fullName>
    </submittedName>
</protein>
<keyword evidence="10" id="KW-1185">Reference proteome</keyword>
<dbReference type="AlphaFoldDB" id="A0A2U2BCF0"/>
<evidence type="ECO:0000259" key="8">
    <source>
        <dbReference type="Pfam" id="PF01435"/>
    </source>
</evidence>
<keyword evidence="4 6" id="KW-0862">Zinc</keyword>
<organism evidence="9 10">
    <name type="scientific">Marinilabilia rubra</name>
    <dbReference type="NCBI Taxonomy" id="2162893"/>
    <lineage>
        <taxon>Bacteria</taxon>
        <taxon>Pseudomonadati</taxon>
        <taxon>Bacteroidota</taxon>
        <taxon>Bacteroidia</taxon>
        <taxon>Marinilabiliales</taxon>
        <taxon>Marinilabiliaceae</taxon>
        <taxon>Marinilabilia</taxon>
    </lineage>
</organism>
<dbReference type="GO" id="GO:0004222">
    <property type="term" value="F:metalloendopeptidase activity"/>
    <property type="evidence" value="ECO:0007669"/>
    <property type="project" value="InterPro"/>
</dbReference>
<sequence length="269" mass="30435">MKKRFLKIFVAMALIQTIAISCATVPITGRKQLNLYPESDMVAMSLTQYNKFLENNEVAKNDSQSAMVKRVGEKISIAVEKYFSNHGMKKRLEHFYWEFNLVKDDTPNAWCMPGGKVVIYTGILPITKDETGLAVVMGHEIAHAVARHGNERMSQQMTVQLGGAALSVAIDEKPEKTQNIFMAAYGLGSQLGYMLPYSRTHESEADKLGLIFMAMAGYNPQESVDFWKRMADQGGQKPPEFMSTHPSDETRINNLREFMPEAMKYYRKN</sequence>
<dbReference type="RefSeq" id="WP_109263109.1">
    <property type="nucleotide sequence ID" value="NZ_QEWP01000002.1"/>
</dbReference>
<evidence type="ECO:0000256" key="1">
    <source>
        <dbReference type="ARBA" id="ARBA00022670"/>
    </source>
</evidence>
<evidence type="ECO:0000256" key="2">
    <source>
        <dbReference type="ARBA" id="ARBA00022723"/>
    </source>
</evidence>
<evidence type="ECO:0000313" key="9">
    <source>
        <dbReference type="EMBL" id="PWE00738.1"/>
    </source>
</evidence>
<comment type="similarity">
    <text evidence="6">Belongs to the peptidase M48 family.</text>
</comment>
<gene>
    <name evidence="9" type="ORF">DDZ16_03855</name>
</gene>
<keyword evidence="1 6" id="KW-0645">Protease</keyword>
<keyword evidence="3 6" id="KW-0378">Hydrolase</keyword>
<dbReference type="PROSITE" id="PS51257">
    <property type="entry name" value="PROKAR_LIPOPROTEIN"/>
    <property type="match status" value="1"/>
</dbReference>
<dbReference type="Gene3D" id="3.30.2010.10">
    <property type="entry name" value="Metalloproteases ('zincins'), catalytic domain"/>
    <property type="match status" value="1"/>
</dbReference>
<comment type="cofactor">
    <cofactor evidence="6">
        <name>Zn(2+)</name>
        <dbReference type="ChEBI" id="CHEBI:29105"/>
    </cofactor>
    <text evidence="6">Binds 1 zinc ion per subunit.</text>
</comment>
<keyword evidence="7" id="KW-0732">Signal</keyword>